<dbReference type="EMBL" id="GGEC01088898">
    <property type="protein sequence ID" value="MBX69382.1"/>
    <property type="molecule type" value="Transcribed_RNA"/>
</dbReference>
<name>A0A2P2QQS6_RHIMU</name>
<evidence type="ECO:0000313" key="1">
    <source>
        <dbReference type="EMBL" id="MBX69382.1"/>
    </source>
</evidence>
<dbReference type="AlphaFoldDB" id="A0A2P2QQS6"/>
<accession>A0A2P2QQS6</accession>
<protein>
    <submittedName>
        <fullName evidence="1">Uncharacterized protein</fullName>
    </submittedName>
</protein>
<sequence>MGVKRTNMQVKFNFGWGPASIFGFLYL</sequence>
<proteinExistence type="predicted"/>
<reference evidence="1" key="1">
    <citation type="submission" date="2018-02" db="EMBL/GenBank/DDBJ databases">
        <title>Rhizophora mucronata_Transcriptome.</title>
        <authorList>
            <person name="Meera S.P."/>
            <person name="Sreeshan A."/>
            <person name="Augustine A."/>
        </authorList>
    </citation>
    <scope>NUCLEOTIDE SEQUENCE</scope>
    <source>
        <tissue evidence="1">Leaf</tissue>
    </source>
</reference>
<organism evidence="1">
    <name type="scientific">Rhizophora mucronata</name>
    <name type="common">Asiatic mangrove</name>
    <dbReference type="NCBI Taxonomy" id="61149"/>
    <lineage>
        <taxon>Eukaryota</taxon>
        <taxon>Viridiplantae</taxon>
        <taxon>Streptophyta</taxon>
        <taxon>Embryophyta</taxon>
        <taxon>Tracheophyta</taxon>
        <taxon>Spermatophyta</taxon>
        <taxon>Magnoliopsida</taxon>
        <taxon>eudicotyledons</taxon>
        <taxon>Gunneridae</taxon>
        <taxon>Pentapetalae</taxon>
        <taxon>rosids</taxon>
        <taxon>fabids</taxon>
        <taxon>Malpighiales</taxon>
        <taxon>Rhizophoraceae</taxon>
        <taxon>Rhizophora</taxon>
    </lineage>
</organism>